<feature type="chain" id="PRO_5046385518" evidence="1">
    <location>
        <begin position="35"/>
        <end position="264"/>
    </location>
</feature>
<feature type="domain" description="Ice-binding protein C-terminal" evidence="2">
    <location>
        <begin position="238"/>
        <end position="261"/>
    </location>
</feature>
<comment type="caution">
    <text evidence="3">The sequence shown here is derived from an EMBL/GenBank/DDBJ whole genome shotgun (WGS) entry which is preliminary data.</text>
</comment>
<evidence type="ECO:0000256" key="1">
    <source>
        <dbReference type="SAM" id="SignalP"/>
    </source>
</evidence>
<sequence>MKTSIASKQSSLSISIKASIAAAALLAVSSPAHAYSIYFGQDINNQGGSTRIPYANAQAAENSFRSNLMGVGTETFESFQAGTTTPLNLTFPGSTGSITATLSGGNGTIVSVPTGTNGAGRYPISGDKFWEVSAGGGGNFEVNFSQQVAAFGFYGVDIGDFGGQIQLQLTNGTTTTVTVPNTIGSNGSTDGSVLFYGLMASNAAETFTKVSFLTTTGQGDVFVFDNLIVGDFKQMNKTPEPASVLGLLAIGGLGAGSVLKRKLK</sequence>
<dbReference type="InterPro" id="IPR013424">
    <property type="entry name" value="Ice-binding_C"/>
</dbReference>
<organism evidence="3 4">
    <name type="scientific">Microcystis flos-aquae FACHB-1344</name>
    <dbReference type="NCBI Taxonomy" id="2692899"/>
    <lineage>
        <taxon>Bacteria</taxon>
        <taxon>Bacillati</taxon>
        <taxon>Cyanobacteriota</taxon>
        <taxon>Cyanophyceae</taxon>
        <taxon>Oscillatoriophycideae</taxon>
        <taxon>Chroococcales</taxon>
        <taxon>Microcystaceae</taxon>
        <taxon>Microcystis</taxon>
    </lineage>
</organism>
<protein>
    <submittedName>
        <fullName evidence="3">PEP-CTERM sorting domain-containing protein</fullName>
    </submittedName>
</protein>
<proteinExistence type="predicted"/>
<evidence type="ECO:0000259" key="2">
    <source>
        <dbReference type="Pfam" id="PF07589"/>
    </source>
</evidence>
<dbReference type="RefSeq" id="WP_190721972.1">
    <property type="nucleotide sequence ID" value="NZ_JACJSW010000139.1"/>
</dbReference>
<keyword evidence="4" id="KW-1185">Reference proteome</keyword>
<evidence type="ECO:0000313" key="4">
    <source>
        <dbReference type="Proteomes" id="UP000636187"/>
    </source>
</evidence>
<reference evidence="3 4" key="1">
    <citation type="journal article" date="2020" name="ISME J.">
        <title>Comparative genomics reveals insights into cyanobacterial evolution and habitat adaptation.</title>
        <authorList>
            <person name="Chen M.Y."/>
            <person name="Teng W.K."/>
            <person name="Zhao L."/>
            <person name="Hu C.X."/>
            <person name="Zhou Y.K."/>
            <person name="Han B.P."/>
            <person name="Song L.R."/>
            <person name="Shu W.S."/>
        </authorList>
    </citation>
    <scope>NUCLEOTIDE SEQUENCE [LARGE SCALE GENOMIC DNA]</scope>
    <source>
        <strain evidence="3 4">FACHB-1344</strain>
    </source>
</reference>
<evidence type="ECO:0000313" key="3">
    <source>
        <dbReference type="EMBL" id="MBD2622411.1"/>
    </source>
</evidence>
<dbReference type="NCBIfam" id="TIGR02595">
    <property type="entry name" value="PEP_CTERM"/>
    <property type="match status" value="1"/>
</dbReference>
<dbReference type="Pfam" id="PF07589">
    <property type="entry name" value="PEP-CTERM"/>
    <property type="match status" value="1"/>
</dbReference>
<name>A0ABR8HSV9_9CHRO</name>
<gene>
    <name evidence="3" type="ORF">H6G48_12285</name>
</gene>
<accession>A0ABR8HSV9</accession>
<feature type="signal peptide" evidence="1">
    <location>
        <begin position="1"/>
        <end position="34"/>
    </location>
</feature>
<dbReference type="Proteomes" id="UP000636187">
    <property type="component" value="Unassembled WGS sequence"/>
</dbReference>
<keyword evidence="1" id="KW-0732">Signal</keyword>
<dbReference type="EMBL" id="JACJSW010000139">
    <property type="protein sequence ID" value="MBD2622411.1"/>
    <property type="molecule type" value="Genomic_DNA"/>
</dbReference>